<dbReference type="KEGG" id="lant:TUM19329_25930"/>
<reference evidence="1" key="1">
    <citation type="journal article" date="2020" name="Microbiol. Resour. Announc.">
        <title>Complete Genome Sequence of Novel Psychrotolerant Legionella Strain TUM19329, Isolated from Antarctic Lake Sediment.</title>
        <authorList>
            <person name="Shimada S."/>
            <person name="Nakai R."/>
            <person name="Aoki K."/>
            <person name="Shimoeda N."/>
            <person name="Ohno G."/>
            <person name="Miyazaki Y."/>
            <person name="Kudoh S."/>
            <person name="Imura S."/>
            <person name="Watanabe K."/>
            <person name="Ishii Y."/>
            <person name="Tateda K."/>
        </authorList>
    </citation>
    <scope>NUCLEOTIDE SEQUENCE [LARGE SCALE GENOMIC DNA]</scope>
    <source>
        <strain evidence="1">TUM19329</strain>
    </source>
</reference>
<dbReference type="AlphaFoldDB" id="A0A6F8T870"/>
<proteinExistence type="predicted"/>
<dbReference type="Gene3D" id="3.30.70.1070">
    <property type="entry name" value="Sporulation related repeat"/>
    <property type="match status" value="1"/>
</dbReference>
<sequence length="175" mass="19919">MNTKIKLIAAAICTINLSSCMMYEDNFNSSYTSYAYDSSQLYPQNYRMSNFGYQDQSSRRVSVPESYHVGEYHSPVSFKDRDRNWVSSQNPQGYTIEVANDEKASLVAKKLYKAPKNDRMAQVKYQKNGKEYYKGLYGTYHSAEAAQKALDALPPDIKQGAGVKNWSSVQENLNE</sequence>
<organism evidence="1 2">
    <name type="scientific">Legionella antarctica</name>
    <dbReference type="NCBI Taxonomy" id="2708020"/>
    <lineage>
        <taxon>Bacteria</taxon>
        <taxon>Pseudomonadati</taxon>
        <taxon>Pseudomonadota</taxon>
        <taxon>Gammaproteobacteria</taxon>
        <taxon>Legionellales</taxon>
        <taxon>Legionellaceae</taxon>
        <taxon>Legionella</taxon>
    </lineage>
</organism>
<evidence type="ECO:0000313" key="2">
    <source>
        <dbReference type="Proteomes" id="UP000502894"/>
    </source>
</evidence>
<evidence type="ECO:0000313" key="1">
    <source>
        <dbReference type="EMBL" id="BCA96232.1"/>
    </source>
</evidence>
<protein>
    <recommendedName>
        <fullName evidence="3">SPOR domain-containing protein</fullName>
    </recommendedName>
</protein>
<gene>
    <name evidence="1" type="ORF">TUM19329_25930</name>
</gene>
<dbReference type="InterPro" id="IPR036680">
    <property type="entry name" value="SPOR-like_sf"/>
</dbReference>
<evidence type="ECO:0008006" key="3">
    <source>
        <dbReference type="Google" id="ProtNLM"/>
    </source>
</evidence>
<accession>A0A6F8T870</accession>
<name>A0A6F8T870_9GAMM</name>
<dbReference type="EMBL" id="AP022839">
    <property type="protein sequence ID" value="BCA96232.1"/>
    <property type="molecule type" value="Genomic_DNA"/>
</dbReference>
<keyword evidence="2" id="KW-1185">Reference proteome</keyword>
<dbReference type="Proteomes" id="UP000502894">
    <property type="component" value="Chromosome"/>
</dbReference>
<dbReference type="GO" id="GO:0042834">
    <property type="term" value="F:peptidoglycan binding"/>
    <property type="evidence" value="ECO:0007669"/>
    <property type="project" value="InterPro"/>
</dbReference>
<dbReference type="RefSeq" id="WP_173237619.1">
    <property type="nucleotide sequence ID" value="NZ_AP022839.1"/>
</dbReference>